<accession>A0AAV4DB92</accession>
<dbReference type="AlphaFoldDB" id="A0AAV4DB92"/>
<protein>
    <submittedName>
        <fullName evidence="1">Uncharacterized protein</fullName>
    </submittedName>
</protein>
<comment type="caution">
    <text evidence="1">The sequence shown here is derived from an EMBL/GenBank/DDBJ whole genome shotgun (WGS) entry which is preliminary data.</text>
</comment>
<name>A0AAV4DB92_9GAST</name>
<sequence>TYVYMVGAVDKLKVVQASDAESSAIVTQTAVVLNNLNILLLVGATTSGRKD</sequence>
<dbReference type="Proteomes" id="UP000735302">
    <property type="component" value="Unassembled WGS sequence"/>
</dbReference>
<organism evidence="1 2">
    <name type="scientific">Plakobranchus ocellatus</name>
    <dbReference type="NCBI Taxonomy" id="259542"/>
    <lineage>
        <taxon>Eukaryota</taxon>
        <taxon>Metazoa</taxon>
        <taxon>Spiralia</taxon>
        <taxon>Lophotrochozoa</taxon>
        <taxon>Mollusca</taxon>
        <taxon>Gastropoda</taxon>
        <taxon>Heterobranchia</taxon>
        <taxon>Euthyneura</taxon>
        <taxon>Panpulmonata</taxon>
        <taxon>Sacoglossa</taxon>
        <taxon>Placobranchoidea</taxon>
        <taxon>Plakobranchidae</taxon>
        <taxon>Plakobranchus</taxon>
    </lineage>
</organism>
<feature type="non-terminal residue" evidence="1">
    <location>
        <position position="1"/>
    </location>
</feature>
<evidence type="ECO:0000313" key="1">
    <source>
        <dbReference type="EMBL" id="GFO41464.1"/>
    </source>
</evidence>
<gene>
    <name evidence="1" type="ORF">PoB_006796900</name>
</gene>
<reference evidence="1 2" key="1">
    <citation type="journal article" date="2021" name="Elife">
        <title>Chloroplast acquisition without the gene transfer in kleptoplastic sea slugs, Plakobranchus ocellatus.</title>
        <authorList>
            <person name="Maeda T."/>
            <person name="Takahashi S."/>
            <person name="Yoshida T."/>
            <person name="Shimamura S."/>
            <person name="Takaki Y."/>
            <person name="Nagai Y."/>
            <person name="Toyoda A."/>
            <person name="Suzuki Y."/>
            <person name="Arimoto A."/>
            <person name="Ishii H."/>
            <person name="Satoh N."/>
            <person name="Nishiyama T."/>
            <person name="Hasebe M."/>
            <person name="Maruyama T."/>
            <person name="Minagawa J."/>
            <person name="Obokata J."/>
            <person name="Shigenobu S."/>
        </authorList>
    </citation>
    <scope>NUCLEOTIDE SEQUENCE [LARGE SCALE GENOMIC DNA]</scope>
</reference>
<evidence type="ECO:0000313" key="2">
    <source>
        <dbReference type="Proteomes" id="UP000735302"/>
    </source>
</evidence>
<proteinExistence type="predicted"/>
<keyword evidence="2" id="KW-1185">Reference proteome</keyword>
<dbReference type="EMBL" id="BLXT01007693">
    <property type="protein sequence ID" value="GFO41464.1"/>
    <property type="molecule type" value="Genomic_DNA"/>
</dbReference>